<comment type="caution">
    <text evidence="2">The sequence shown here is derived from an EMBL/GenBank/DDBJ whole genome shotgun (WGS) entry which is preliminary data.</text>
</comment>
<evidence type="ECO:0000313" key="3">
    <source>
        <dbReference type="Proteomes" id="UP000095087"/>
    </source>
</evidence>
<dbReference type="Pfam" id="PF13406">
    <property type="entry name" value="SLT_2"/>
    <property type="match status" value="1"/>
</dbReference>
<keyword evidence="2" id="KW-0456">Lyase</keyword>
<evidence type="ECO:0000259" key="1">
    <source>
        <dbReference type="Pfam" id="PF13406"/>
    </source>
</evidence>
<dbReference type="InterPro" id="IPR011970">
    <property type="entry name" value="MltB_2"/>
</dbReference>
<dbReference type="PANTHER" id="PTHR30163:SF8">
    <property type="entry name" value="LYTIC MUREIN TRANSGLYCOSYLASE"/>
    <property type="match status" value="1"/>
</dbReference>
<dbReference type="PATRIC" id="fig|1177755.3.peg.1515"/>
<dbReference type="GO" id="GO:0009253">
    <property type="term" value="P:peptidoglycan catabolic process"/>
    <property type="evidence" value="ECO:0007669"/>
    <property type="project" value="TreeGrafter"/>
</dbReference>
<protein>
    <submittedName>
        <fullName evidence="2">Membrane-bound lytic murein transglycosylase B</fullName>
        <ecNumber evidence="2">4.2.2.-</ecNumber>
    </submittedName>
</protein>
<dbReference type="InterPro" id="IPR043426">
    <property type="entry name" value="MltB-like"/>
</dbReference>
<keyword evidence="3" id="KW-1185">Reference proteome</keyword>
<dbReference type="NCBIfam" id="TIGR02283">
    <property type="entry name" value="MltB_2"/>
    <property type="match status" value="1"/>
</dbReference>
<dbReference type="STRING" id="1177755.A7A08_01511"/>
<dbReference type="Gene3D" id="1.10.530.10">
    <property type="match status" value="1"/>
</dbReference>
<name>A0A1E2RZI8_9HYPH</name>
<dbReference type="SUPFAM" id="SSF53955">
    <property type="entry name" value="Lysozyme-like"/>
    <property type="match status" value="1"/>
</dbReference>
<dbReference type="EMBL" id="MASI01000003">
    <property type="protein sequence ID" value="ODA67479.1"/>
    <property type="molecule type" value="Genomic_DNA"/>
</dbReference>
<dbReference type="GO" id="GO:0008933">
    <property type="term" value="F:peptidoglycan lytic transglycosylase activity"/>
    <property type="evidence" value="ECO:0007669"/>
    <property type="project" value="TreeGrafter"/>
</dbReference>
<gene>
    <name evidence="2" type="ORF">A7A08_01511</name>
</gene>
<dbReference type="InterPro" id="IPR031304">
    <property type="entry name" value="SLT_2"/>
</dbReference>
<dbReference type="PANTHER" id="PTHR30163">
    <property type="entry name" value="MEMBRANE-BOUND LYTIC MUREIN TRANSGLYCOSYLASE B"/>
    <property type="match status" value="1"/>
</dbReference>
<proteinExistence type="predicted"/>
<organism evidence="2 3">
    <name type="scientific">Methyloligella halotolerans</name>
    <dbReference type="NCBI Taxonomy" id="1177755"/>
    <lineage>
        <taxon>Bacteria</taxon>
        <taxon>Pseudomonadati</taxon>
        <taxon>Pseudomonadota</taxon>
        <taxon>Alphaproteobacteria</taxon>
        <taxon>Hyphomicrobiales</taxon>
        <taxon>Hyphomicrobiaceae</taxon>
        <taxon>Methyloligella</taxon>
    </lineage>
</organism>
<dbReference type="Gene3D" id="1.10.8.350">
    <property type="entry name" value="Bacterial muramidase"/>
    <property type="match status" value="1"/>
</dbReference>
<sequence length="453" mass="50296">MRRFVFPWGREGGTLAGMGFWKRIALIGFVAGGLLGPSVAASAADDAAAYKRAVEQQFEAWLQARWPEAQAEGVSRETFEREVKGLTLDWSLPHLVLPDPAYLGGPRLPQSLKPKAPARQPEFDSPERYFKISNLNALAAQGKTQYHQYKTVLTEVQKRYQVPGSIIVAIWGRETNFGTVRLPNDALQSIATQAFLGRRPEVFTEEFIKALKVLQDGHISRSEMRSSWAGAMGHTQFLPSDFLKYAVDIDQDGKRDIWESVPDALASAGNSLHSQGWIGDQEWGYEIDLPAGFDCTLQGPDKTRSFGDWVDMGITRVKGRPFPKEKLENQGFLVLPAGMEGPAFLVTENFSVLKKYNNSDVYALFVGKVADMIEYGAPAGFVGAWKPVDRFTRDRMLAFQEVLVKRYGYDVGNVDGLVGFKTRQAIGLYEKKAGAPLTCYPSKKIVDAVLGQQ</sequence>
<dbReference type="Proteomes" id="UP000095087">
    <property type="component" value="Unassembled WGS sequence"/>
</dbReference>
<dbReference type="InterPro" id="IPR023346">
    <property type="entry name" value="Lysozyme-like_dom_sf"/>
</dbReference>
<feature type="domain" description="Transglycosylase SLT" evidence="1">
    <location>
        <begin position="57"/>
        <end position="371"/>
    </location>
</feature>
<dbReference type="AlphaFoldDB" id="A0A1E2RZI8"/>
<dbReference type="OrthoDB" id="9808544at2"/>
<evidence type="ECO:0000313" key="2">
    <source>
        <dbReference type="EMBL" id="ODA67479.1"/>
    </source>
</evidence>
<reference evidence="2 3" key="1">
    <citation type="submission" date="2016-07" db="EMBL/GenBank/DDBJ databases">
        <title>Draft genome sequence of Methyloligella halotolerans C2T (VKM B-2706T=CCUG 61687T=DSM 25045T), a halotolerant polyhydroxybutyrate accumulating methylotroph.</title>
        <authorList>
            <person name="Vasilenko O.V."/>
            <person name="Doronina N.V."/>
            <person name="Poroshina M.N."/>
            <person name="Tarlachkov S.V."/>
            <person name="Trotsenko Y.A."/>
        </authorList>
    </citation>
    <scope>NUCLEOTIDE SEQUENCE [LARGE SCALE GENOMIC DNA]</scope>
    <source>
        <strain evidence="2 3">VKM B-2706</strain>
    </source>
</reference>
<accession>A0A1E2RZI8</accession>
<dbReference type="EC" id="4.2.2.-" evidence="2"/>
<dbReference type="CDD" id="cd13399">
    <property type="entry name" value="Slt35-like"/>
    <property type="match status" value="1"/>
</dbReference>